<protein>
    <submittedName>
        <fullName evidence="2">Sugar nucleotide-binding protein</fullName>
    </submittedName>
</protein>
<dbReference type="PANTHER" id="PTHR43242">
    <property type="entry name" value="NAD(P)-BINDING ROSSMANN-FOLD SUPERFAMILY PROTEIN"/>
    <property type="match status" value="1"/>
</dbReference>
<organism evidence="2 3">
    <name type="scientific">Psychrobacillus vulpis</name>
    <dbReference type="NCBI Taxonomy" id="2325572"/>
    <lineage>
        <taxon>Bacteria</taxon>
        <taxon>Bacillati</taxon>
        <taxon>Bacillota</taxon>
        <taxon>Bacilli</taxon>
        <taxon>Bacillales</taxon>
        <taxon>Bacillaceae</taxon>
        <taxon>Psychrobacillus</taxon>
    </lineage>
</organism>
<gene>
    <name evidence="2" type="ORF">FG384_12305</name>
</gene>
<reference evidence="2 3" key="1">
    <citation type="submission" date="2019-06" db="EMBL/GenBank/DDBJ databases">
        <title>Psychrobacillus vulpis sp. nov., a new species isolated from feces of a red fox that inhabits in The Tablas de Daimiel Natural Park, Albacete, Spain.</title>
        <authorList>
            <person name="Rodriguez M."/>
            <person name="Reina J.C."/>
            <person name="Bejar V."/>
            <person name="Llamas I."/>
        </authorList>
    </citation>
    <scope>NUCLEOTIDE SEQUENCE [LARGE SCALE GENOMIC DNA]</scope>
    <source>
        <strain evidence="2 3">Z8</strain>
    </source>
</reference>
<accession>A0A544TPN6</accession>
<sequence length="201" mass="23175">MEKVIKQLEPDVVIWSLMNGEKENVLIDIGLTNVLAAIQKDTKLIYISTDALFVDGIGDYIEADQKGSLPKDAPLSTYVNAKRRAESIIKRRHVNHVILRTSPLYGEDFNQNIEQRTQRILIQIKEKQYTEATQNLYKTFVHVHDLAKAILEISVKEYTGILHLGPMQNESYYTFYKKRLKQLGYDNSVIQPHFIKEGEIP</sequence>
<dbReference type="OrthoDB" id="9803892at2"/>
<dbReference type="Pfam" id="PF04321">
    <property type="entry name" value="RmlD_sub_bind"/>
    <property type="match status" value="1"/>
</dbReference>
<proteinExistence type="predicted"/>
<dbReference type="Gene3D" id="3.90.25.10">
    <property type="entry name" value="UDP-galactose 4-epimerase, domain 1"/>
    <property type="match status" value="1"/>
</dbReference>
<evidence type="ECO:0000313" key="2">
    <source>
        <dbReference type="EMBL" id="TQR19427.1"/>
    </source>
</evidence>
<dbReference type="Proteomes" id="UP000316626">
    <property type="component" value="Unassembled WGS sequence"/>
</dbReference>
<dbReference type="EMBL" id="VDGI01000013">
    <property type="protein sequence ID" value="TQR19427.1"/>
    <property type="molecule type" value="Genomic_DNA"/>
</dbReference>
<dbReference type="PANTHER" id="PTHR43242:SF1">
    <property type="entry name" value="NAD(P)-BINDING ROSSMANN-FOLD SUPERFAMILY PROTEIN"/>
    <property type="match status" value="1"/>
</dbReference>
<dbReference type="InterPro" id="IPR029903">
    <property type="entry name" value="RmlD-like-bd"/>
</dbReference>
<comment type="caution">
    <text evidence="2">The sequence shown here is derived from an EMBL/GenBank/DDBJ whole genome shotgun (WGS) entry which is preliminary data.</text>
</comment>
<dbReference type="Gene3D" id="3.40.50.720">
    <property type="entry name" value="NAD(P)-binding Rossmann-like Domain"/>
    <property type="match status" value="1"/>
</dbReference>
<dbReference type="SUPFAM" id="SSF51735">
    <property type="entry name" value="NAD(P)-binding Rossmann-fold domains"/>
    <property type="match status" value="1"/>
</dbReference>
<name>A0A544TPN6_9BACI</name>
<evidence type="ECO:0000313" key="3">
    <source>
        <dbReference type="Proteomes" id="UP000316626"/>
    </source>
</evidence>
<evidence type="ECO:0000259" key="1">
    <source>
        <dbReference type="Pfam" id="PF04321"/>
    </source>
</evidence>
<keyword evidence="3" id="KW-1185">Reference proteome</keyword>
<dbReference type="InterPro" id="IPR036291">
    <property type="entry name" value="NAD(P)-bd_dom_sf"/>
</dbReference>
<dbReference type="AlphaFoldDB" id="A0A544TPN6"/>
<feature type="domain" description="RmlD-like substrate binding" evidence="1">
    <location>
        <begin position="36"/>
        <end position="193"/>
    </location>
</feature>